<dbReference type="KEGG" id="ovb:NB640_12205"/>
<dbReference type="EMBL" id="CP098242">
    <property type="protein sequence ID" value="WAW09966.1"/>
    <property type="molecule type" value="Genomic_DNA"/>
</dbReference>
<proteinExistence type="predicted"/>
<name>A0A9E9LVK0_9BURK</name>
<protein>
    <submittedName>
        <fullName evidence="1">Uncharacterized protein</fullName>
    </submittedName>
</protein>
<gene>
    <name evidence="1" type="ORF">NB640_12205</name>
</gene>
<dbReference type="AlphaFoldDB" id="A0A9E9LVK0"/>
<keyword evidence="2" id="KW-1185">Reference proteome</keyword>
<reference evidence="1" key="1">
    <citation type="journal article" date="2022" name="Front. Microbiol.">
        <title>New perspectives on an old grouping: The genomic and phenotypic variability of Oxalobacter formigenes and the implications for calcium oxalate stone prevention.</title>
        <authorList>
            <person name="Chmiel J.A."/>
            <person name="Carr C."/>
            <person name="Stuivenberg G.A."/>
            <person name="Venema R."/>
            <person name="Chanyi R.M."/>
            <person name="Al K.F."/>
            <person name="Giguere D."/>
            <person name="Say H."/>
            <person name="Akouris P.P."/>
            <person name="Dominguez Romero S.A."/>
            <person name="Kwong A."/>
            <person name="Tai V."/>
            <person name="Koval S.F."/>
            <person name="Razvi H."/>
            <person name="Bjazevic J."/>
            <person name="Burton J.P."/>
        </authorList>
    </citation>
    <scope>NUCLEOTIDE SEQUENCE</scope>
    <source>
        <strain evidence="1">WoOx3</strain>
    </source>
</reference>
<dbReference type="Proteomes" id="UP001156215">
    <property type="component" value="Chromosome"/>
</dbReference>
<sequence length="47" mass="5332">MSDTTSWISEAIHTLGLSENDIHLLEEEANAQLYDALENHLQHPDQT</sequence>
<organism evidence="1 2">
    <name type="scientific">Oxalobacter vibrioformis</name>
    <dbReference type="NCBI Taxonomy" id="933080"/>
    <lineage>
        <taxon>Bacteria</taxon>
        <taxon>Pseudomonadati</taxon>
        <taxon>Pseudomonadota</taxon>
        <taxon>Betaproteobacteria</taxon>
        <taxon>Burkholderiales</taxon>
        <taxon>Oxalobacteraceae</taxon>
        <taxon>Oxalobacter</taxon>
    </lineage>
</organism>
<accession>A0A9E9LVK0</accession>
<evidence type="ECO:0000313" key="2">
    <source>
        <dbReference type="Proteomes" id="UP001156215"/>
    </source>
</evidence>
<dbReference type="RefSeq" id="WP_269308969.1">
    <property type="nucleotide sequence ID" value="NZ_CP098242.1"/>
</dbReference>
<evidence type="ECO:0000313" key="1">
    <source>
        <dbReference type="EMBL" id="WAW09966.1"/>
    </source>
</evidence>